<organism evidence="1 2">
    <name type="scientific">Meloidogyne hapla</name>
    <name type="common">Root-knot nematode worm</name>
    <dbReference type="NCBI Taxonomy" id="6305"/>
    <lineage>
        <taxon>Eukaryota</taxon>
        <taxon>Metazoa</taxon>
        <taxon>Ecdysozoa</taxon>
        <taxon>Nematoda</taxon>
        <taxon>Chromadorea</taxon>
        <taxon>Rhabditida</taxon>
        <taxon>Tylenchina</taxon>
        <taxon>Tylenchomorpha</taxon>
        <taxon>Tylenchoidea</taxon>
        <taxon>Meloidogynidae</taxon>
        <taxon>Meloidogyninae</taxon>
        <taxon>Meloidogyne</taxon>
    </lineage>
</organism>
<reference evidence="2" key="1">
    <citation type="submission" date="2016-11" db="UniProtKB">
        <authorList>
            <consortium name="WormBaseParasite"/>
        </authorList>
    </citation>
    <scope>IDENTIFICATION</scope>
</reference>
<dbReference type="Proteomes" id="UP000095281">
    <property type="component" value="Unplaced"/>
</dbReference>
<keyword evidence="1" id="KW-1185">Reference proteome</keyword>
<accession>A0A1I8BSQ1</accession>
<dbReference type="AlphaFoldDB" id="A0A1I8BSQ1"/>
<evidence type="ECO:0000313" key="1">
    <source>
        <dbReference type="Proteomes" id="UP000095281"/>
    </source>
</evidence>
<proteinExistence type="predicted"/>
<dbReference type="WBParaSite" id="MhA1_Contig538.frz3.gene5">
    <property type="protein sequence ID" value="MhA1_Contig538.frz3.gene5"/>
    <property type="gene ID" value="MhA1_Contig538.frz3.gene5"/>
</dbReference>
<name>A0A1I8BSQ1_MELHA</name>
<evidence type="ECO:0000313" key="2">
    <source>
        <dbReference type="WBParaSite" id="MhA1_Contig538.frz3.gene5"/>
    </source>
</evidence>
<protein>
    <submittedName>
        <fullName evidence="2">Uncharacterized protein</fullName>
    </submittedName>
</protein>
<sequence>MQAVWKEYNNNNTKKWSESDSLLEKSKQATNKEIQDSEQIITFFSNLNCEQEIEDCGQLNTPNTLYTDKNELTTFICSVSEMAKDLNLLFVQQP</sequence>